<name>A0A4R1XT81_ACICA</name>
<reference evidence="4 5" key="1">
    <citation type="submission" date="2019-03" db="EMBL/GenBank/DDBJ databases">
        <title>Genomic analyses of the natural microbiome of Caenorhabditis elegans.</title>
        <authorList>
            <person name="Samuel B."/>
        </authorList>
    </citation>
    <scope>NUCLEOTIDE SEQUENCE [LARGE SCALE GENOMIC DNA]</scope>
    <source>
        <strain evidence="4 5">JUb89</strain>
    </source>
</reference>
<dbReference type="AlphaFoldDB" id="A0A4R1XT81"/>
<feature type="domain" description="TerD" evidence="3">
    <location>
        <begin position="1"/>
        <end position="200"/>
    </location>
</feature>
<evidence type="ECO:0000259" key="3">
    <source>
        <dbReference type="Pfam" id="PF02342"/>
    </source>
</evidence>
<comment type="similarity">
    <text evidence="1">Belongs to the CAPAB/TerDEXZ family.</text>
</comment>
<evidence type="ECO:0000256" key="2">
    <source>
        <dbReference type="ARBA" id="ARBA00022686"/>
    </source>
</evidence>
<evidence type="ECO:0000256" key="1">
    <source>
        <dbReference type="ARBA" id="ARBA00008775"/>
    </source>
</evidence>
<accession>A0A4R1XT81</accession>
<dbReference type="Proteomes" id="UP000294963">
    <property type="component" value="Unassembled WGS sequence"/>
</dbReference>
<gene>
    <name evidence="4" type="ORF">EC844_11352</name>
</gene>
<keyword evidence="2" id="KW-0778">Tellurium resistance</keyword>
<organism evidence="4 5">
    <name type="scientific">Acinetobacter calcoaceticus</name>
    <dbReference type="NCBI Taxonomy" id="471"/>
    <lineage>
        <taxon>Bacteria</taxon>
        <taxon>Pseudomonadati</taxon>
        <taxon>Pseudomonadota</taxon>
        <taxon>Gammaproteobacteria</taxon>
        <taxon>Moraxellales</taxon>
        <taxon>Moraxellaceae</taxon>
        <taxon>Acinetobacter</taxon>
        <taxon>Acinetobacter calcoaceticus/baumannii complex</taxon>
    </lineage>
</organism>
<dbReference type="PANTHER" id="PTHR32097:SF4">
    <property type="entry name" value="GENERAL STRESS PROTEIN 16U"/>
    <property type="match status" value="1"/>
</dbReference>
<sequence>MAITLEKGQGLSLEKSQYDLSSVTIGMGWDIAEQKKGFLGGLFSAKSAEYDLDVVAFLCDAQGKVKNLGWDERGQVTLMNSDIVFYNNLAHPSGQIWLTGDNRDGAGDGDDEQIIVKLNTLPNEYHRILFFVQIYNGRQNKQHFGQVKNAFIRAVDATGKEILRFNLSGIGTYDQQRSMLFGELVREGGSWKFNAICTPSESDNFVEWLKDYVA</sequence>
<protein>
    <submittedName>
        <fullName evidence="4">Stress response protein SCP2</fullName>
    </submittedName>
</protein>
<dbReference type="Pfam" id="PF02342">
    <property type="entry name" value="TerD"/>
    <property type="match status" value="1"/>
</dbReference>
<proteinExistence type="inferred from homology"/>
<dbReference type="EMBL" id="SLVJ01000013">
    <property type="protein sequence ID" value="TCM66452.1"/>
    <property type="molecule type" value="Genomic_DNA"/>
</dbReference>
<dbReference type="GO" id="GO:0046690">
    <property type="term" value="P:response to tellurium ion"/>
    <property type="evidence" value="ECO:0007669"/>
    <property type="project" value="UniProtKB-KW"/>
</dbReference>
<evidence type="ECO:0000313" key="5">
    <source>
        <dbReference type="Proteomes" id="UP000294963"/>
    </source>
</evidence>
<dbReference type="PANTHER" id="PTHR32097">
    <property type="entry name" value="CAMP-BINDING PROTEIN 1-RELATED"/>
    <property type="match status" value="1"/>
</dbReference>
<dbReference type="Gene3D" id="2.60.60.30">
    <property type="entry name" value="sav2460 like domains"/>
    <property type="match status" value="1"/>
</dbReference>
<dbReference type="InterPro" id="IPR003325">
    <property type="entry name" value="TerD"/>
</dbReference>
<keyword evidence="5" id="KW-1185">Reference proteome</keyword>
<evidence type="ECO:0000313" key="4">
    <source>
        <dbReference type="EMBL" id="TCM66452.1"/>
    </source>
</evidence>
<comment type="caution">
    <text evidence="4">The sequence shown here is derived from an EMBL/GenBank/DDBJ whole genome shotgun (WGS) entry which is preliminary data.</text>
</comment>
<dbReference type="OrthoDB" id="570928at2"/>
<dbReference type="InterPro" id="IPR051324">
    <property type="entry name" value="Stress/Tellurium_Resist"/>
</dbReference>
<dbReference type="CDD" id="cd06974">
    <property type="entry name" value="TerD_like"/>
    <property type="match status" value="1"/>
</dbReference>